<reference evidence="1 2" key="1">
    <citation type="submission" date="2015-01" db="EMBL/GenBank/DDBJ databases">
        <title>Evolution of Trichinella species and genotypes.</title>
        <authorList>
            <person name="Korhonen P.K."/>
            <person name="Edoardo P."/>
            <person name="Giuseppe L.R."/>
            <person name="Gasser R.B."/>
        </authorList>
    </citation>
    <scope>NUCLEOTIDE SEQUENCE [LARGE SCALE GENOMIC DNA]</scope>
    <source>
        <strain evidence="1">ISS176</strain>
    </source>
</reference>
<accession>A0A0V1GCC0</accession>
<protein>
    <submittedName>
        <fullName evidence="1">Uncharacterized protein</fullName>
    </submittedName>
</protein>
<evidence type="ECO:0000313" key="2">
    <source>
        <dbReference type="Proteomes" id="UP000054826"/>
    </source>
</evidence>
<comment type="caution">
    <text evidence="1">The sequence shown here is derived from an EMBL/GenBank/DDBJ whole genome shotgun (WGS) entry which is preliminary data.</text>
</comment>
<dbReference type="Proteomes" id="UP000054826">
    <property type="component" value="Unassembled WGS sequence"/>
</dbReference>
<evidence type="ECO:0000313" key="1">
    <source>
        <dbReference type="EMBL" id="KRY95918.1"/>
    </source>
</evidence>
<name>A0A0V1GCC0_TRIPS</name>
<dbReference type="AlphaFoldDB" id="A0A0V1GCC0"/>
<proteinExistence type="predicted"/>
<dbReference type="EMBL" id="JYDV01003918">
    <property type="protein sequence ID" value="KRY95918.1"/>
    <property type="molecule type" value="Genomic_DNA"/>
</dbReference>
<organism evidence="1 2">
    <name type="scientific">Trichinella pseudospiralis</name>
    <name type="common">Parasitic roundworm</name>
    <dbReference type="NCBI Taxonomy" id="6337"/>
    <lineage>
        <taxon>Eukaryota</taxon>
        <taxon>Metazoa</taxon>
        <taxon>Ecdysozoa</taxon>
        <taxon>Nematoda</taxon>
        <taxon>Enoplea</taxon>
        <taxon>Dorylaimia</taxon>
        <taxon>Trichinellida</taxon>
        <taxon>Trichinellidae</taxon>
        <taxon>Trichinella</taxon>
    </lineage>
</organism>
<gene>
    <name evidence="1" type="ORF">T4C_648</name>
</gene>
<sequence length="32" mass="4009">MPCIAITLWPKRWIRHFIPNTYKRTWIANPKR</sequence>